<keyword evidence="1" id="KW-0547">Nucleotide-binding</keyword>
<dbReference type="InterPro" id="IPR042115">
    <property type="entry name" value="PriA_3primeBD_sf"/>
</dbReference>
<dbReference type="GO" id="GO:0005524">
    <property type="term" value="F:ATP binding"/>
    <property type="evidence" value="ECO:0007669"/>
    <property type="project" value="UniProtKB-KW"/>
</dbReference>
<evidence type="ECO:0000256" key="3">
    <source>
        <dbReference type="ARBA" id="ARBA00023125"/>
    </source>
</evidence>
<dbReference type="GO" id="GO:0006310">
    <property type="term" value="P:DNA recombination"/>
    <property type="evidence" value="ECO:0007669"/>
    <property type="project" value="TreeGrafter"/>
</dbReference>
<accession>A0A0R2PF49</accession>
<keyword evidence="3" id="KW-0238">DNA-binding</keyword>
<reference evidence="5 6" key="1">
    <citation type="submission" date="2015-10" db="EMBL/GenBank/DDBJ databases">
        <title>Metagenome-Assembled Genomes uncover a global brackish microbiome.</title>
        <authorList>
            <person name="Hugerth L.W."/>
            <person name="Larsson J."/>
            <person name="Alneberg J."/>
            <person name="Lindh M.V."/>
            <person name="Legrand C."/>
            <person name="Pinhassi J."/>
            <person name="Andersson A.F."/>
        </authorList>
    </citation>
    <scope>NUCLEOTIDE SEQUENCE [LARGE SCALE GENOMIC DNA]</scope>
    <source>
        <strain evidence="5">BACL15 MAG-120619-bin91</strain>
    </source>
</reference>
<organism evidence="5 6">
    <name type="scientific">Actinobacteria bacterium BACL15 MAG-120619-bin91</name>
    <dbReference type="NCBI Taxonomy" id="1655562"/>
    <lineage>
        <taxon>Bacteria</taxon>
        <taxon>Bacillati</taxon>
        <taxon>Actinomycetota</taxon>
        <taxon>Actinomycetes</taxon>
        <taxon>Actinomycetes incertae sedis</taxon>
        <taxon>ac1 cluster</taxon>
    </lineage>
</organism>
<dbReference type="GO" id="GO:0003677">
    <property type="term" value="F:DNA binding"/>
    <property type="evidence" value="ECO:0007669"/>
    <property type="project" value="UniProtKB-KW"/>
</dbReference>
<dbReference type="PANTHER" id="PTHR30580">
    <property type="entry name" value="PRIMOSOMAL PROTEIN N"/>
    <property type="match status" value="1"/>
</dbReference>
<dbReference type="SUPFAM" id="SSF52540">
    <property type="entry name" value="P-loop containing nucleoside triphosphate hydrolases"/>
    <property type="match status" value="1"/>
</dbReference>
<name>A0A0R2PF49_9ACTN</name>
<comment type="caution">
    <text evidence="5">The sequence shown here is derived from an EMBL/GenBank/DDBJ whole genome shotgun (WGS) entry which is preliminary data.</text>
</comment>
<sequence>MAAPRLFRLKAEVAPAPSGPIAQSRPVAKVRVDTGVFHLDQLYEYTVPEKLSDAAIVGVRVQLPFAGRETEGIITSRVAHPDRAGGLKPITKVLSPHAVATGSTLKLFERAAQFYCCNPWDLIRSAIPPRVASVDKSFPIVVAPPASNGAAATPIFHSFAPYKPAHLQMVELVRAANKNGSVLIIAPDENDVEQLVAALSAAFEKVLTLTSSLNREIRYQNYLQAQRPSSSIVVGTRSAVFAPVGNLKTLIIYKESSIDHYEIRSPGWNTSTIAQMRSENEGISLIYTGFSPSLNVAYQVDQKKIKYISRRVHVDVQAYYPSEGALLPGRIFSEIKKALNHGAVLFLAPRKGYGNALLCSHCRNVAYCDCGGRLSVASKLEAPTCVHCGVSHSPWKCRFCGRDKQYLAGRGIDRAAEEISRAFPGYPVVISAGDVIKSSVEAKPSLVLSTPGAQPIIPGGYQAVVILDAMRFFSHTDINGQERARELIFETASLIQEKGRVLLVLDEVHPIVASVARWNVAPLLKRELGEREELALPPKVASAVLVMEALTAPQIASGLNKALAEGRIPSSTRIYGPTILPKSQAKIVIHVSHEQWPELGKVLHELQRKRSISKKDLLTLRIDPYSL</sequence>
<evidence type="ECO:0000259" key="4">
    <source>
        <dbReference type="Pfam" id="PF17764"/>
    </source>
</evidence>
<evidence type="ECO:0000313" key="6">
    <source>
        <dbReference type="Proteomes" id="UP000053274"/>
    </source>
</evidence>
<evidence type="ECO:0000313" key="5">
    <source>
        <dbReference type="EMBL" id="KRO36497.1"/>
    </source>
</evidence>
<evidence type="ECO:0000256" key="1">
    <source>
        <dbReference type="ARBA" id="ARBA00022741"/>
    </source>
</evidence>
<feature type="domain" description="Primosomal protein N' 3' DNA-binding" evidence="4">
    <location>
        <begin position="35"/>
        <end position="128"/>
    </location>
</feature>
<dbReference type="Gene3D" id="3.40.1440.60">
    <property type="entry name" value="PriA, 3(prime) DNA-binding domain"/>
    <property type="match status" value="1"/>
</dbReference>
<dbReference type="EMBL" id="LIAM01000007">
    <property type="protein sequence ID" value="KRO36497.1"/>
    <property type="molecule type" value="Genomic_DNA"/>
</dbReference>
<proteinExistence type="predicted"/>
<dbReference type="GO" id="GO:0006270">
    <property type="term" value="P:DNA replication initiation"/>
    <property type="evidence" value="ECO:0007669"/>
    <property type="project" value="TreeGrafter"/>
</dbReference>
<dbReference type="AlphaFoldDB" id="A0A0R2PF49"/>
<keyword evidence="2" id="KW-0067">ATP-binding</keyword>
<evidence type="ECO:0000256" key="2">
    <source>
        <dbReference type="ARBA" id="ARBA00022840"/>
    </source>
</evidence>
<dbReference type="InterPro" id="IPR027417">
    <property type="entry name" value="P-loop_NTPase"/>
</dbReference>
<dbReference type="Gene3D" id="3.40.50.300">
    <property type="entry name" value="P-loop containing nucleotide triphosphate hydrolases"/>
    <property type="match status" value="1"/>
</dbReference>
<dbReference type="GO" id="GO:0043138">
    <property type="term" value="F:3'-5' DNA helicase activity"/>
    <property type="evidence" value="ECO:0007669"/>
    <property type="project" value="TreeGrafter"/>
</dbReference>
<protein>
    <recommendedName>
        <fullName evidence="4">Primosomal protein N' 3' DNA-binding domain-containing protein</fullName>
    </recommendedName>
</protein>
<dbReference type="Proteomes" id="UP000053274">
    <property type="component" value="Unassembled WGS sequence"/>
</dbReference>
<dbReference type="InterPro" id="IPR041222">
    <property type="entry name" value="PriA_3primeBD"/>
</dbReference>
<dbReference type="PANTHER" id="PTHR30580:SF0">
    <property type="entry name" value="PRIMOSOMAL PROTEIN N"/>
    <property type="match status" value="1"/>
</dbReference>
<gene>
    <name evidence="5" type="ORF">ABR54_01860</name>
</gene>
<dbReference type="Pfam" id="PF17764">
    <property type="entry name" value="PriA_3primeBD"/>
    <property type="match status" value="1"/>
</dbReference>
<dbReference type="GO" id="GO:0006302">
    <property type="term" value="P:double-strand break repair"/>
    <property type="evidence" value="ECO:0007669"/>
    <property type="project" value="TreeGrafter"/>
</dbReference>